<sequence length="792" mass="88979">MHKSFYECFRSISDNSLTQHTEEINEANAYLLQLKEEDPQTYVFNLIEIIETEEIQVKSRLNAIKMLSVPLKRVSGKIRRIPEGLDPQTFATPVFTTLIKYLSSTIPEMDAAAADSFIIFLNVVPIDFANAVIGELLSRITPQSPTKFVTRVLQVMSEANVTGFPLEIRIQMIENLIQIFSSLETNDDSIHYLLLTVERLIHYTDLHEASQEFLVAIINLVWNNAMDFPSESSKLFTSICFSLPEIFHLFPECYEKYMFVMTSSITMWPFLNLNLSFMLSDISNTILQENWQAILEFCIAILVSDNSTDPLDTDEIFTESNKILAAISMTEMIIENQFDNCYPLCMEYISNNIKSEEPQARFVCAVFSLKISEKLLDESRASEITDEIIETRNQILFELLDDDSPRVLQQALLEATFLIESEQLEPSNALFQFALTVLQSEKPALSDCSQQLLSAIANSGQEGAVELVSQQMLQIITESQQVELVSESFRVLTSIAATLDQQSALNLIEGILEYANAILNSNIPTISPCIGYLSQLIKSAQQSCDVYSDQINALAMALIENGCDDDGYLLLASMVDVFGQSVMPIIQDCLDIVINCIATANNNANLIAILRIVESVCGYIQDEKNLSIIVESCVEHLTTELFNTQAKLKIIPVLAKISNQNPGVIADHTQEILRSIKLVLPYIVNNYDSSMNFTFVLANAMPDNCEDIDLLNILLQQLRSVSRKATKFATDKKTLAMTILNLLQQKVPHKLSIAQFTMSSVLYANLEKIVGPENVEALHQILPKYQPEEPTE</sequence>
<dbReference type="SMR" id="A2E0J4"/>
<dbReference type="RefSeq" id="XP_001326097.1">
    <property type="nucleotide sequence ID" value="XM_001326062.1"/>
</dbReference>
<protein>
    <recommendedName>
        <fullName evidence="3">Importin N-terminal domain-containing protein</fullName>
    </recommendedName>
</protein>
<dbReference type="InterPro" id="IPR011989">
    <property type="entry name" value="ARM-like"/>
</dbReference>
<evidence type="ECO:0000313" key="1">
    <source>
        <dbReference type="EMBL" id="EAY13874.1"/>
    </source>
</evidence>
<dbReference type="Proteomes" id="UP000001542">
    <property type="component" value="Unassembled WGS sequence"/>
</dbReference>
<reference evidence="1" key="1">
    <citation type="submission" date="2006-10" db="EMBL/GenBank/DDBJ databases">
        <authorList>
            <person name="Amadeo P."/>
            <person name="Zhao Q."/>
            <person name="Wortman J."/>
            <person name="Fraser-Liggett C."/>
            <person name="Carlton J."/>
        </authorList>
    </citation>
    <scope>NUCLEOTIDE SEQUENCE</scope>
    <source>
        <strain evidence="1">G3</strain>
    </source>
</reference>
<keyword evidence="2" id="KW-1185">Reference proteome</keyword>
<dbReference type="Gene3D" id="1.25.10.10">
    <property type="entry name" value="Leucine-rich Repeat Variant"/>
    <property type="match status" value="1"/>
</dbReference>
<dbReference type="VEuPathDB" id="TrichDB:TVAG_044360"/>
<dbReference type="InParanoid" id="A2E0J4"/>
<name>A2E0J4_TRIV3</name>
<dbReference type="SUPFAM" id="SSF48371">
    <property type="entry name" value="ARM repeat"/>
    <property type="match status" value="1"/>
</dbReference>
<dbReference type="InterPro" id="IPR016024">
    <property type="entry name" value="ARM-type_fold"/>
</dbReference>
<dbReference type="EMBL" id="DS113279">
    <property type="protein sequence ID" value="EAY13874.1"/>
    <property type="molecule type" value="Genomic_DNA"/>
</dbReference>
<accession>A2E0J4</accession>
<dbReference type="VEuPathDB" id="TrichDB:TVAGG3_0549930"/>
<evidence type="ECO:0008006" key="3">
    <source>
        <dbReference type="Google" id="ProtNLM"/>
    </source>
</evidence>
<proteinExistence type="predicted"/>
<dbReference type="KEGG" id="tva:4771859"/>
<organism evidence="1 2">
    <name type="scientific">Trichomonas vaginalis (strain ATCC PRA-98 / G3)</name>
    <dbReference type="NCBI Taxonomy" id="412133"/>
    <lineage>
        <taxon>Eukaryota</taxon>
        <taxon>Metamonada</taxon>
        <taxon>Parabasalia</taxon>
        <taxon>Trichomonadida</taxon>
        <taxon>Trichomonadidae</taxon>
        <taxon>Trichomonas</taxon>
    </lineage>
</organism>
<reference evidence="1" key="2">
    <citation type="journal article" date="2007" name="Science">
        <title>Draft genome sequence of the sexually transmitted pathogen Trichomonas vaginalis.</title>
        <authorList>
            <person name="Carlton J.M."/>
            <person name="Hirt R.P."/>
            <person name="Silva J.C."/>
            <person name="Delcher A.L."/>
            <person name="Schatz M."/>
            <person name="Zhao Q."/>
            <person name="Wortman J.R."/>
            <person name="Bidwell S.L."/>
            <person name="Alsmark U.C.M."/>
            <person name="Besteiro S."/>
            <person name="Sicheritz-Ponten T."/>
            <person name="Noel C.J."/>
            <person name="Dacks J.B."/>
            <person name="Foster P.G."/>
            <person name="Simillion C."/>
            <person name="Van de Peer Y."/>
            <person name="Miranda-Saavedra D."/>
            <person name="Barton G.J."/>
            <person name="Westrop G.D."/>
            <person name="Mueller S."/>
            <person name="Dessi D."/>
            <person name="Fiori P.L."/>
            <person name="Ren Q."/>
            <person name="Paulsen I."/>
            <person name="Zhang H."/>
            <person name="Bastida-Corcuera F.D."/>
            <person name="Simoes-Barbosa A."/>
            <person name="Brown M.T."/>
            <person name="Hayes R.D."/>
            <person name="Mukherjee M."/>
            <person name="Okumura C.Y."/>
            <person name="Schneider R."/>
            <person name="Smith A.J."/>
            <person name="Vanacova S."/>
            <person name="Villalvazo M."/>
            <person name="Haas B.J."/>
            <person name="Pertea M."/>
            <person name="Feldblyum T.V."/>
            <person name="Utterback T.R."/>
            <person name="Shu C.L."/>
            <person name="Osoegawa K."/>
            <person name="de Jong P.J."/>
            <person name="Hrdy I."/>
            <person name="Horvathova L."/>
            <person name="Zubacova Z."/>
            <person name="Dolezal P."/>
            <person name="Malik S.B."/>
            <person name="Logsdon J.M. Jr."/>
            <person name="Henze K."/>
            <person name="Gupta A."/>
            <person name="Wang C.C."/>
            <person name="Dunne R.L."/>
            <person name="Upcroft J.A."/>
            <person name="Upcroft P."/>
            <person name="White O."/>
            <person name="Salzberg S.L."/>
            <person name="Tang P."/>
            <person name="Chiu C.-H."/>
            <person name="Lee Y.-S."/>
            <person name="Embley T.M."/>
            <person name="Coombs G.H."/>
            <person name="Mottram J.C."/>
            <person name="Tachezy J."/>
            <person name="Fraser-Liggett C.M."/>
            <person name="Johnson P.J."/>
        </authorList>
    </citation>
    <scope>NUCLEOTIDE SEQUENCE [LARGE SCALE GENOMIC DNA]</scope>
    <source>
        <strain evidence="1">G3</strain>
    </source>
</reference>
<evidence type="ECO:0000313" key="2">
    <source>
        <dbReference type="Proteomes" id="UP000001542"/>
    </source>
</evidence>
<gene>
    <name evidence="1" type="ORF">TVAG_044360</name>
</gene>
<dbReference type="AlphaFoldDB" id="A2E0J4"/>